<dbReference type="GO" id="GO:0004650">
    <property type="term" value="F:polygalacturonase activity"/>
    <property type="evidence" value="ECO:0007669"/>
    <property type="project" value="InterPro"/>
</dbReference>
<dbReference type="InterPro" id="IPR012334">
    <property type="entry name" value="Pectin_lyas_fold"/>
</dbReference>
<accession>A0AAP0FCF1</accession>
<comment type="similarity">
    <text evidence="2 9">Belongs to the glycosyl hydrolase 28 family.</text>
</comment>
<dbReference type="SUPFAM" id="SSF51126">
    <property type="entry name" value="Pectin lyase-like"/>
    <property type="match status" value="1"/>
</dbReference>
<proteinExistence type="inferred from homology"/>
<dbReference type="Pfam" id="PF00295">
    <property type="entry name" value="Glyco_hydro_28"/>
    <property type="match status" value="1"/>
</dbReference>
<dbReference type="InterPro" id="IPR000743">
    <property type="entry name" value="Glyco_hydro_28"/>
</dbReference>
<evidence type="ECO:0000256" key="5">
    <source>
        <dbReference type="ARBA" id="ARBA00022801"/>
    </source>
</evidence>
<organism evidence="11 12">
    <name type="scientific">Stephania cephalantha</name>
    <dbReference type="NCBI Taxonomy" id="152367"/>
    <lineage>
        <taxon>Eukaryota</taxon>
        <taxon>Viridiplantae</taxon>
        <taxon>Streptophyta</taxon>
        <taxon>Embryophyta</taxon>
        <taxon>Tracheophyta</taxon>
        <taxon>Spermatophyta</taxon>
        <taxon>Magnoliopsida</taxon>
        <taxon>Ranunculales</taxon>
        <taxon>Menispermaceae</taxon>
        <taxon>Menispermoideae</taxon>
        <taxon>Cissampelideae</taxon>
        <taxon>Stephania</taxon>
    </lineage>
</organism>
<evidence type="ECO:0000256" key="9">
    <source>
        <dbReference type="RuleBase" id="RU361169"/>
    </source>
</evidence>
<evidence type="ECO:0000256" key="2">
    <source>
        <dbReference type="ARBA" id="ARBA00008834"/>
    </source>
</evidence>
<keyword evidence="6 9" id="KW-0326">Glycosidase</keyword>
<feature type="chain" id="PRO_5043053040" description="Polygalacturonase" evidence="10">
    <location>
        <begin position="27"/>
        <end position="325"/>
    </location>
</feature>
<dbReference type="GO" id="GO:0005975">
    <property type="term" value="P:carbohydrate metabolic process"/>
    <property type="evidence" value="ECO:0007669"/>
    <property type="project" value="InterPro"/>
</dbReference>
<comment type="subcellular location">
    <subcellularLocation>
        <location evidence="1">Secreted</location>
        <location evidence="1">Cell wall</location>
    </subcellularLocation>
</comment>
<reference evidence="11 12" key="1">
    <citation type="submission" date="2024-01" db="EMBL/GenBank/DDBJ databases">
        <title>Genome assemblies of Stephania.</title>
        <authorList>
            <person name="Yang L."/>
        </authorList>
    </citation>
    <scope>NUCLEOTIDE SEQUENCE [LARGE SCALE GENOMIC DNA]</scope>
    <source>
        <strain evidence="11">JXDWG</strain>
        <tissue evidence="11">Leaf</tissue>
    </source>
</reference>
<feature type="signal peptide" evidence="10">
    <location>
        <begin position="1"/>
        <end position="26"/>
    </location>
</feature>
<gene>
    <name evidence="11" type="ORF">Scep_021073</name>
</gene>
<keyword evidence="5 9" id="KW-0378">Hydrolase</keyword>
<dbReference type="InterPro" id="IPR006626">
    <property type="entry name" value="PbH1"/>
</dbReference>
<name>A0AAP0FCF1_9MAGN</name>
<keyword evidence="10" id="KW-0732">Signal</keyword>
<evidence type="ECO:0000256" key="7">
    <source>
        <dbReference type="ARBA" id="ARBA00023316"/>
    </source>
</evidence>
<feature type="active site" evidence="8">
    <location>
        <position position="210"/>
    </location>
</feature>
<evidence type="ECO:0000256" key="3">
    <source>
        <dbReference type="ARBA" id="ARBA00022512"/>
    </source>
</evidence>
<evidence type="ECO:0000256" key="4">
    <source>
        <dbReference type="ARBA" id="ARBA00022525"/>
    </source>
</evidence>
<dbReference type="EMBL" id="JBBNAG010000009">
    <property type="protein sequence ID" value="KAK9104229.1"/>
    <property type="molecule type" value="Genomic_DNA"/>
</dbReference>
<dbReference type="GO" id="GO:0071555">
    <property type="term" value="P:cell wall organization"/>
    <property type="evidence" value="ECO:0007669"/>
    <property type="project" value="UniProtKB-KW"/>
</dbReference>
<dbReference type="PROSITE" id="PS00502">
    <property type="entry name" value="POLYGALACTURONASE"/>
    <property type="match status" value="1"/>
</dbReference>
<evidence type="ECO:0008006" key="13">
    <source>
        <dbReference type="Google" id="ProtNLM"/>
    </source>
</evidence>
<protein>
    <recommendedName>
        <fullName evidence="13">Polygalacturonase</fullName>
    </recommendedName>
</protein>
<keyword evidence="4" id="KW-0964">Secreted</keyword>
<evidence type="ECO:0000256" key="1">
    <source>
        <dbReference type="ARBA" id="ARBA00004191"/>
    </source>
</evidence>
<dbReference type="InterPro" id="IPR011050">
    <property type="entry name" value="Pectin_lyase_fold/virulence"/>
</dbReference>
<comment type="caution">
    <text evidence="11">The sequence shown here is derived from an EMBL/GenBank/DDBJ whole genome shotgun (WGS) entry which is preliminary data.</text>
</comment>
<evidence type="ECO:0000313" key="12">
    <source>
        <dbReference type="Proteomes" id="UP001419268"/>
    </source>
</evidence>
<dbReference type="AlphaFoldDB" id="A0AAP0FCF1"/>
<evidence type="ECO:0000256" key="6">
    <source>
        <dbReference type="ARBA" id="ARBA00023295"/>
    </source>
</evidence>
<evidence type="ECO:0000313" key="11">
    <source>
        <dbReference type="EMBL" id="KAK9104229.1"/>
    </source>
</evidence>
<evidence type="ECO:0000256" key="8">
    <source>
        <dbReference type="PROSITE-ProRule" id="PRU10052"/>
    </source>
</evidence>
<keyword evidence="7" id="KW-0961">Cell wall biogenesis/degradation</keyword>
<dbReference type="Proteomes" id="UP001419268">
    <property type="component" value="Unassembled WGS sequence"/>
</dbReference>
<keyword evidence="3" id="KW-0134">Cell wall</keyword>
<dbReference type="PANTHER" id="PTHR31375">
    <property type="match status" value="1"/>
</dbReference>
<evidence type="ECO:0000256" key="10">
    <source>
        <dbReference type="SAM" id="SignalP"/>
    </source>
</evidence>
<dbReference type="SMART" id="SM00710">
    <property type="entry name" value="PbH1"/>
    <property type="match status" value="4"/>
</dbReference>
<sequence length="325" mass="35712">MGVLSSSRTLMILCSFILVAFSSSYATGSKVTFINVLDYGAVGDGYIDDSQIYGTLKAPNDTSIWEGLDATIWLAFENVNGLTVSGSGTIDGQGSNWWAQSCRYNNSKDCTKWAPTEIKFISCQNSRLKDLHFINSPNTHILIQYCNMFWVSNLNIASPKTSPNTDGIHIDGSTGVFIDDSIIQSGDDCISIGDHTSNVQINNINCGPGHGVSIGSLGKGGSSAQVENIYVNNVNFSETTNGVRIKTWQGASGYARDITFRQINFNNVQYPIIIDQYYCDHQHPSSCTLYQCSWNDSRSDSTRCFMFDPRLRLCLAILADNLVDS</sequence>
<dbReference type="Gene3D" id="2.160.20.10">
    <property type="entry name" value="Single-stranded right-handed beta-helix, Pectin lyase-like"/>
    <property type="match status" value="1"/>
</dbReference>
<keyword evidence="12" id="KW-1185">Reference proteome</keyword>